<dbReference type="InterPro" id="IPR014145">
    <property type="entry name" value="LigD_pol_dom"/>
</dbReference>
<proteinExistence type="predicted"/>
<comment type="caution">
    <text evidence="3">The sequence shown here is derived from an EMBL/GenBank/DDBJ whole genome shotgun (WGS) entry which is preliminary data.</text>
</comment>
<evidence type="ECO:0000256" key="1">
    <source>
        <dbReference type="SAM" id="MobiDB-lite"/>
    </source>
</evidence>
<accession>A0ABQ6HSZ0</accession>
<dbReference type="EMBL" id="BSUJ01000001">
    <property type="protein sequence ID" value="GMA21107.1"/>
    <property type="molecule type" value="Genomic_DNA"/>
</dbReference>
<evidence type="ECO:0000259" key="2">
    <source>
        <dbReference type="Pfam" id="PF21686"/>
    </source>
</evidence>
<evidence type="ECO:0000313" key="3">
    <source>
        <dbReference type="EMBL" id="GMA21107.1"/>
    </source>
</evidence>
<dbReference type="Pfam" id="PF21686">
    <property type="entry name" value="LigD_Prim-Pol"/>
    <property type="match status" value="1"/>
</dbReference>
<evidence type="ECO:0000313" key="4">
    <source>
        <dbReference type="Proteomes" id="UP001157109"/>
    </source>
</evidence>
<dbReference type="PANTHER" id="PTHR42705:SF2">
    <property type="entry name" value="BIFUNCTIONAL NON-HOMOLOGOUS END JOINING PROTEIN LIGD"/>
    <property type="match status" value="1"/>
</dbReference>
<protein>
    <recommendedName>
        <fullName evidence="2">DNA ligase D polymerase domain-containing protein</fullName>
    </recommendedName>
</protein>
<organism evidence="3 4">
    <name type="scientific">Arsenicicoccus piscis</name>
    <dbReference type="NCBI Taxonomy" id="673954"/>
    <lineage>
        <taxon>Bacteria</taxon>
        <taxon>Bacillati</taxon>
        <taxon>Actinomycetota</taxon>
        <taxon>Actinomycetes</taxon>
        <taxon>Micrococcales</taxon>
        <taxon>Intrasporangiaceae</taxon>
        <taxon>Arsenicicoccus</taxon>
    </lineage>
</organism>
<name>A0ABQ6HSZ0_9MICO</name>
<dbReference type="Gene3D" id="3.90.920.10">
    <property type="entry name" value="DNA primase, PRIM domain"/>
    <property type="match status" value="1"/>
</dbReference>
<gene>
    <name evidence="3" type="ORF">GCM10025862_31280</name>
</gene>
<feature type="region of interest" description="Disordered" evidence="1">
    <location>
        <begin position="60"/>
        <end position="111"/>
    </location>
</feature>
<dbReference type="Proteomes" id="UP001157109">
    <property type="component" value="Unassembled WGS sequence"/>
</dbReference>
<feature type="compositionally biased region" description="Low complexity" evidence="1">
    <location>
        <begin position="81"/>
        <end position="111"/>
    </location>
</feature>
<dbReference type="InterPro" id="IPR052171">
    <property type="entry name" value="NHEJ_LigD"/>
</dbReference>
<reference evidence="4" key="1">
    <citation type="journal article" date="2019" name="Int. J. Syst. Evol. Microbiol.">
        <title>The Global Catalogue of Microorganisms (GCM) 10K type strain sequencing project: providing services to taxonomists for standard genome sequencing and annotation.</title>
        <authorList>
            <consortium name="The Broad Institute Genomics Platform"/>
            <consortium name="The Broad Institute Genome Sequencing Center for Infectious Disease"/>
            <person name="Wu L."/>
            <person name="Ma J."/>
        </authorList>
    </citation>
    <scope>NUCLEOTIDE SEQUENCE [LARGE SCALE GENOMIC DNA]</scope>
    <source>
        <strain evidence="4">NBRC 105830</strain>
    </source>
</reference>
<dbReference type="PANTHER" id="PTHR42705">
    <property type="entry name" value="BIFUNCTIONAL NON-HOMOLOGOUS END JOINING PROTEIN LIGD"/>
    <property type="match status" value="1"/>
</dbReference>
<sequence>MPDPRHPVTVEVDGRTLRLTSLDKVLYPATGTTKAEVITYLTQVSGPLLHQLHDRPLTRLRWPHGVSGSPSSRRTSPRAPPAGSAPSPSTRPARPAGTSAWSTRSWTTSPA</sequence>
<keyword evidence="4" id="KW-1185">Reference proteome</keyword>
<feature type="domain" description="DNA ligase D polymerase" evidence="2">
    <location>
        <begin position="33"/>
        <end position="82"/>
    </location>
</feature>